<dbReference type="GO" id="GO:0046872">
    <property type="term" value="F:metal ion binding"/>
    <property type="evidence" value="ECO:0007669"/>
    <property type="project" value="UniProtKB-UniRule"/>
</dbReference>
<dbReference type="Pfam" id="PF01786">
    <property type="entry name" value="AOX"/>
    <property type="match status" value="1"/>
</dbReference>
<evidence type="ECO:0000256" key="10">
    <source>
        <dbReference type="ARBA" id="ARBA00022989"/>
    </source>
</evidence>
<keyword evidence="8 15" id="KW-0479">Metal-binding</keyword>
<dbReference type="GO" id="GO:0006869">
    <property type="term" value="P:lipid transport"/>
    <property type="evidence" value="ECO:0007669"/>
    <property type="project" value="InterPro"/>
</dbReference>
<protein>
    <recommendedName>
        <fullName evidence="15">Ubiquinol oxidase</fullName>
        <ecNumber evidence="15">1.10.3.11</ecNumber>
    </recommendedName>
</protein>
<evidence type="ECO:0000256" key="1">
    <source>
        <dbReference type="ARBA" id="ARBA00001192"/>
    </source>
</evidence>
<comment type="subcellular location">
    <subcellularLocation>
        <location evidence="2">Membrane</location>
    </subcellularLocation>
</comment>
<keyword evidence="10" id="KW-1133">Transmembrane helix</keyword>
<feature type="region of interest" description="Disordered" evidence="16">
    <location>
        <begin position="302"/>
        <end position="327"/>
    </location>
</feature>
<reference evidence="20" key="1">
    <citation type="journal article" date="2019" name="Curr. Biol.">
        <title>Genome Sequence of Striga asiatica Provides Insight into the Evolution of Plant Parasitism.</title>
        <authorList>
            <person name="Yoshida S."/>
            <person name="Kim S."/>
            <person name="Wafula E.K."/>
            <person name="Tanskanen J."/>
            <person name="Kim Y.M."/>
            <person name="Honaas L."/>
            <person name="Yang Z."/>
            <person name="Spallek T."/>
            <person name="Conn C.E."/>
            <person name="Ichihashi Y."/>
            <person name="Cheong K."/>
            <person name="Cui S."/>
            <person name="Der J.P."/>
            <person name="Gundlach H."/>
            <person name="Jiao Y."/>
            <person name="Hori C."/>
            <person name="Ishida J.K."/>
            <person name="Kasahara H."/>
            <person name="Kiba T."/>
            <person name="Kim M.S."/>
            <person name="Koo N."/>
            <person name="Laohavisit A."/>
            <person name="Lee Y.H."/>
            <person name="Lumba S."/>
            <person name="McCourt P."/>
            <person name="Mortimer J.C."/>
            <person name="Mutuku J.M."/>
            <person name="Nomura T."/>
            <person name="Sasaki-Sekimoto Y."/>
            <person name="Seto Y."/>
            <person name="Wang Y."/>
            <person name="Wakatake T."/>
            <person name="Sakakibara H."/>
            <person name="Demura T."/>
            <person name="Yamaguchi S."/>
            <person name="Yoneyama K."/>
            <person name="Manabe R.I."/>
            <person name="Nelson D.C."/>
            <person name="Schulman A.H."/>
            <person name="Timko M.P."/>
            <person name="dePamphilis C.W."/>
            <person name="Choi D."/>
            <person name="Shirasu K."/>
        </authorList>
    </citation>
    <scope>NUCLEOTIDE SEQUENCE [LARGE SCALE GENOMIC DNA]</scope>
    <source>
        <strain evidence="20">cv. UVA1</strain>
    </source>
</reference>
<dbReference type="SUPFAM" id="SSF47699">
    <property type="entry name" value="Bifunctional inhibitor/lipid-transfer protein/seed storage 2S albumin"/>
    <property type="match status" value="1"/>
</dbReference>
<dbReference type="GO" id="GO:0009916">
    <property type="term" value="F:alternative oxidase activity"/>
    <property type="evidence" value="ECO:0007669"/>
    <property type="project" value="UniProtKB-UniRule"/>
</dbReference>
<dbReference type="InterPro" id="IPR038659">
    <property type="entry name" value="AOX_sf"/>
</dbReference>
<feature type="compositionally biased region" description="Basic and acidic residues" evidence="16">
    <location>
        <begin position="303"/>
        <end position="317"/>
    </location>
</feature>
<accession>A0A5A7R669</accession>
<evidence type="ECO:0000256" key="13">
    <source>
        <dbReference type="ARBA" id="ARBA00023121"/>
    </source>
</evidence>
<dbReference type="AlphaFoldDB" id="A0A5A7R669"/>
<organism evidence="19 20">
    <name type="scientific">Striga asiatica</name>
    <name type="common">Asiatic witchweed</name>
    <name type="synonym">Buchnera asiatica</name>
    <dbReference type="NCBI Taxonomy" id="4170"/>
    <lineage>
        <taxon>Eukaryota</taxon>
        <taxon>Viridiplantae</taxon>
        <taxon>Streptophyta</taxon>
        <taxon>Embryophyta</taxon>
        <taxon>Tracheophyta</taxon>
        <taxon>Spermatophyta</taxon>
        <taxon>Magnoliopsida</taxon>
        <taxon>eudicotyledons</taxon>
        <taxon>Gunneridae</taxon>
        <taxon>Pentapetalae</taxon>
        <taxon>asterids</taxon>
        <taxon>lamiids</taxon>
        <taxon>Lamiales</taxon>
        <taxon>Orobanchaceae</taxon>
        <taxon>Buchnereae</taxon>
        <taxon>Striga</taxon>
    </lineage>
</organism>
<dbReference type="GO" id="GO:0005739">
    <property type="term" value="C:mitochondrion"/>
    <property type="evidence" value="ECO:0007669"/>
    <property type="project" value="TreeGrafter"/>
</dbReference>
<keyword evidence="9 15" id="KW-0249">Electron transport</keyword>
<evidence type="ECO:0000256" key="15">
    <source>
        <dbReference type="RuleBase" id="RU003779"/>
    </source>
</evidence>
<comment type="cofactor">
    <cofactor evidence="15">
        <name>Fe cation</name>
        <dbReference type="ChEBI" id="CHEBI:24875"/>
    </cofactor>
    <text evidence="15">Binds 2 iron ions per subunit.</text>
</comment>
<evidence type="ECO:0000256" key="6">
    <source>
        <dbReference type="ARBA" id="ARBA00022660"/>
    </source>
</evidence>
<dbReference type="InterPro" id="IPR016140">
    <property type="entry name" value="Bifunc_inhib/LTP/seed_store"/>
</dbReference>
<feature type="signal peptide" evidence="17">
    <location>
        <begin position="1"/>
        <end position="27"/>
    </location>
</feature>
<dbReference type="PANTHER" id="PTHR31803">
    <property type="entry name" value="ALTERNATIVE OXIDASE"/>
    <property type="match status" value="1"/>
</dbReference>
<dbReference type="GO" id="GO:0102721">
    <property type="term" value="F:ubiquinol:oxygen oxidoreductase activity"/>
    <property type="evidence" value="ECO:0007669"/>
    <property type="project" value="UniProtKB-EC"/>
</dbReference>
<keyword evidence="6 15" id="KW-0679">Respiratory chain</keyword>
<dbReference type="CDD" id="cd01053">
    <property type="entry name" value="AOX"/>
    <property type="match status" value="1"/>
</dbReference>
<dbReference type="Gene3D" id="1.20.1260.140">
    <property type="entry name" value="Alternative oxidase"/>
    <property type="match status" value="1"/>
</dbReference>
<dbReference type="GO" id="GO:0010230">
    <property type="term" value="P:alternative respiration"/>
    <property type="evidence" value="ECO:0007669"/>
    <property type="project" value="TreeGrafter"/>
</dbReference>
<evidence type="ECO:0000256" key="11">
    <source>
        <dbReference type="ARBA" id="ARBA00023002"/>
    </source>
</evidence>
<name>A0A5A7R669_STRAF</name>
<dbReference type="PROSITE" id="PS00597">
    <property type="entry name" value="PLANT_LTP"/>
    <property type="match status" value="1"/>
</dbReference>
<keyword evidence="14 15" id="KW-0472">Membrane</keyword>
<evidence type="ECO:0000256" key="14">
    <source>
        <dbReference type="ARBA" id="ARBA00023136"/>
    </source>
</evidence>
<comment type="caution">
    <text evidence="19">The sequence shown here is derived from an EMBL/GenBank/DDBJ whole genome shotgun (WGS) entry which is preliminary data.</text>
</comment>
<comment type="similarity">
    <text evidence="4">Belongs to the plant LTP family.</text>
</comment>
<evidence type="ECO:0000256" key="12">
    <source>
        <dbReference type="ARBA" id="ARBA00023004"/>
    </source>
</evidence>
<dbReference type="Gene3D" id="1.10.110.10">
    <property type="entry name" value="Plant lipid-transfer and hydrophobic proteins"/>
    <property type="match status" value="1"/>
</dbReference>
<dbReference type="Proteomes" id="UP000325081">
    <property type="component" value="Unassembled WGS sequence"/>
</dbReference>
<evidence type="ECO:0000256" key="2">
    <source>
        <dbReference type="ARBA" id="ARBA00004370"/>
    </source>
</evidence>
<evidence type="ECO:0000259" key="18">
    <source>
        <dbReference type="Pfam" id="PF00234"/>
    </source>
</evidence>
<dbReference type="InterPro" id="IPR002680">
    <property type="entry name" value="AOX"/>
</dbReference>
<dbReference type="CDD" id="cd01960">
    <property type="entry name" value="nsLTP1"/>
    <property type="match status" value="1"/>
</dbReference>
<dbReference type="EMBL" id="BKCP01010514">
    <property type="protein sequence ID" value="GER52912.1"/>
    <property type="molecule type" value="Genomic_DNA"/>
</dbReference>
<dbReference type="PRINTS" id="PR00382">
    <property type="entry name" value="LIPIDTRNSFER"/>
</dbReference>
<dbReference type="GO" id="GO:0098803">
    <property type="term" value="C:respiratory chain complex"/>
    <property type="evidence" value="ECO:0007669"/>
    <property type="project" value="UniProtKB-UniRule"/>
</dbReference>
<dbReference type="EC" id="1.10.3.11" evidence="15"/>
<comment type="catalytic activity">
    <reaction evidence="1 15">
        <text>2 a ubiquinol + O2 = 2 a ubiquinone + 2 H2O</text>
        <dbReference type="Rhea" id="RHEA:30255"/>
        <dbReference type="Rhea" id="RHEA-COMP:9565"/>
        <dbReference type="Rhea" id="RHEA-COMP:9566"/>
        <dbReference type="ChEBI" id="CHEBI:15377"/>
        <dbReference type="ChEBI" id="CHEBI:15379"/>
        <dbReference type="ChEBI" id="CHEBI:16389"/>
        <dbReference type="ChEBI" id="CHEBI:17976"/>
        <dbReference type="EC" id="1.10.3.11"/>
    </reaction>
</comment>
<feature type="chain" id="PRO_5022775377" description="Ubiquinol oxidase" evidence="17">
    <location>
        <begin position="28"/>
        <end position="589"/>
    </location>
</feature>
<dbReference type="GO" id="GO:0009579">
    <property type="term" value="C:thylakoid"/>
    <property type="evidence" value="ECO:0007669"/>
    <property type="project" value="TreeGrafter"/>
</dbReference>
<feature type="domain" description="Bifunctional inhibitor/plant lipid transfer protein/seed storage helical" evidence="18">
    <location>
        <begin position="30"/>
        <end position="115"/>
    </location>
</feature>
<evidence type="ECO:0000256" key="17">
    <source>
        <dbReference type="SAM" id="SignalP"/>
    </source>
</evidence>
<dbReference type="InterPro" id="IPR036312">
    <property type="entry name" value="Bifun_inhib/LTP/seed_sf"/>
</dbReference>
<dbReference type="GO" id="GO:0016117">
    <property type="term" value="P:carotenoid biosynthetic process"/>
    <property type="evidence" value="ECO:0007669"/>
    <property type="project" value="TreeGrafter"/>
</dbReference>
<dbReference type="GO" id="GO:0106292">
    <property type="term" value="F:superoxide-generating NADPH oxidase activity"/>
    <property type="evidence" value="ECO:0007669"/>
    <property type="project" value="UniProtKB-ARBA"/>
</dbReference>
<evidence type="ECO:0000256" key="4">
    <source>
        <dbReference type="ARBA" id="ARBA00009748"/>
    </source>
</evidence>
<keyword evidence="5" id="KW-0813">Transport</keyword>
<dbReference type="FunFam" id="1.20.1260.140:FF:000003">
    <property type="entry name" value="Ubiquinol oxidase"/>
    <property type="match status" value="1"/>
</dbReference>
<evidence type="ECO:0000313" key="20">
    <source>
        <dbReference type="Proteomes" id="UP000325081"/>
    </source>
</evidence>
<evidence type="ECO:0000256" key="16">
    <source>
        <dbReference type="SAM" id="MobiDB-lite"/>
    </source>
</evidence>
<sequence>MYRKVENRAVMIFGLLVFLAAEPMVGAISCPDAITKLMPCQPFLLDIGSSVSVPCCEGAQSLSQLVGSKPEELKAACKCLKQAAAAMGVDVARAKQIPDLCRVAVPVPIDPNVNCDRMSYQIVSTREVDQLNRINHQVDRRLKAKRVEGGIVGNAEHQQVELGILECLLETRLEYFKFSGSTLQTERELNEEGVLPQVFRKLNVLTRGQTRKSRPHIKFLSVDIDFSRRTPAHKRISVAGVDKLAKGISFSSVLFSSVDVFRRNRFASKSHGSSLQSWVSRRRRAKVHATILQEDEEQMVVEKSFDPKSFPEKEKEGTSGAYDGSPTSSGLEKWIIKFEQSVNIFLTESVIKILDGLYHDRHYARFYVLETIARVPYFAFMSVLHMYESFGWWRRADYLKVHFAESWNEMHHLLIMEAYKLKDLILELGGNSWWVDRFLAQHIAIFYYFMTAFMYALSPRMAYHFSECVESHAFETYDKFIKTQKDELKKLPAPAVAVKYYTEGDLYLFDEFQTSRPPNSRRPKIDDEAEHCKTMKACQTHGNLRSPHSFSDDNGEYDDNEGCVVHQTDCQGIVDCIQKSVKNPPANKN</sequence>
<keyword evidence="13" id="KW-0446">Lipid-binding</keyword>
<gene>
    <name evidence="19" type="ORF">STAS_30400</name>
</gene>
<evidence type="ECO:0000256" key="7">
    <source>
        <dbReference type="ARBA" id="ARBA00022692"/>
    </source>
</evidence>
<proteinExistence type="inferred from homology"/>
<dbReference type="GO" id="GO:0016020">
    <property type="term" value="C:membrane"/>
    <property type="evidence" value="ECO:0007669"/>
    <property type="project" value="UniProtKB-SubCell"/>
</dbReference>
<keyword evidence="20" id="KW-1185">Reference proteome</keyword>
<keyword evidence="17" id="KW-0732">Signal</keyword>
<dbReference type="OrthoDB" id="4493at2759"/>
<evidence type="ECO:0000313" key="19">
    <source>
        <dbReference type="EMBL" id="GER52912.1"/>
    </source>
</evidence>
<dbReference type="GO" id="GO:0008289">
    <property type="term" value="F:lipid binding"/>
    <property type="evidence" value="ECO:0007669"/>
    <property type="project" value="UniProtKB-KW"/>
</dbReference>
<evidence type="ECO:0000256" key="9">
    <source>
        <dbReference type="ARBA" id="ARBA00022982"/>
    </source>
</evidence>
<dbReference type="InterPro" id="IPR000528">
    <property type="entry name" value="Plant_nsLTP"/>
</dbReference>
<comment type="similarity">
    <text evidence="3 15">Belongs to the alternative oxidase family.</text>
</comment>
<evidence type="ECO:0000256" key="3">
    <source>
        <dbReference type="ARBA" id="ARBA00008388"/>
    </source>
</evidence>
<evidence type="ECO:0000256" key="8">
    <source>
        <dbReference type="ARBA" id="ARBA00022723"/>
    </source>
</evidence>
<evidence type="ECO:0000256" key="5">
    <source>
        <dbReference type="ARBA" id="ARBA00022448"/>
    </source>
</evidence>
<keyword evidence="7 15" id="KW-0812">Transmembrane</keyword>
<keyword evidence="11 15" id="KW-0560">Oxidoreductase</keyword>
<dbReference type="Pfam" id="PF00234">
    <property type="entry name" value="Tryp_alpha_amyl"/>
    <property type="match status" value="1"/>
</dbReference>
<dbReference type="PANTHER" id="PTHR31803:SF10">
    <property type="entry name" value="UBIQUINOL OXIDASE 4, CHLOROPLASTIC_CHROMOPLASTIC"/>
    <property type="match status" value="1"/>
</dbReference>
<keyword evidence="12 15" id="KW-0408">Iron</keyword>